<evidence type="ECO:0000256" key="2">
    <source>
        <dbReference type="ARBA" id="ARBA00007776"/>
    </source>
</evidence>
<evidence type="ECO:0000256" key="4">
    <source>
        <dbReference type="ARBA" id="ARBA00022692"/>
    </source>
</evidence>
<dbReference type="RefSeq" id="WP_177962432.1">
    <property type="nucleotide sequence ID" value="NZ_JBBMEX010000006.1"/>
</dbReference>
<reference evidence="9 10" key="1">
    <citation type="submission" date="2024-03" db="EMBL/GenBank/DDBJ databases">
        <title>Human intestinal bacterial collection.</title>
        <authorList>
            <person name="Pauvert C."/>
            <person name="Hitch T.C.A."/>
            <person name="Clavel T."/>
        </authorList>
    </citation>
    <scope>NUCLEOTIDE SEQUENCE [LARGE SCALE GENOMIC DNA]</scope>
    <source>
        <strain evidence="9 10">CLA-AA-H185</strain>
    </source>
</reference>
<dbReference type="EMBL" id="JBBMEX010000006">
    <property type="protein sequence ID" value="MEQ2557626.1"/>
    <property type="molecule type" value="Genomic_DNA"/>
</dbReference>
<evidence type="ECO:0000256" key="6">
    <source>
        <dbReference type="ARBA" id="ARBA00022989"/>
    </source>
</evidence>
<organism evidence="9 10">
    <name type="scientific">Maccoyibacter intestinihominis</name>
    <dbReference type="NCBI Taxonomy" id="3133499"/>
    <lineage>
        <taxon>Bacteria</taxon>
        <taxon>Bacillati</taxon>
        <taxon>Bacillota</taxon>
        <taxon>Clostridia</taxon>
        <taxon>Lachnospirales</taxon>
        <taxon>Lachnospiraceae</taxon>
        <taxon>Maccoyibacter</taxon>
    </lineage>
</organism>
<protein>
    <submittedName>
        <fullName evidence="9">Rod shape-determining protein MreD</fullName>
    </submittedName>
</protein>
<gene>
    <name evidence="9" type="primary">mreD</name>
    <name evidence="9" type="ORF">WMO43_07065</name>
</gene>
<name>A0ABV1HD38_9FIRM</name>
<evidence type="ECO:0000313" key="9">
    <source>
        <dbReference type="EMBL" id="MEQ2557626.1"/>
    </source>
</evidence>
<feature type="transmembrane region" description="Helical" evidence="8">
    <location>
        <begin position="101"/>
        <end position="121"/>
    </location>
</feature>
<keyword evidence="6 8" id="KW-1133">Transmembrane helix</keyword>
<evidence type="ECO:0000256" key="1">
    <source>
        <dbReference type="ARBA" id="ARBA00004651"/>
    </source>
</evidence>
<evidence type="ECO:0000313" key="10">
    <source>
        <dbReference type="Proteomes" id="UP001454489"/>
    </source>
</evidence>
<dbReference type="InterPro" id="IPR017225">
    <property type="entry name" value="Cell_shape_determin_MreD_prd"/>
</dbReference>
<keyword evidence="3" id="KW-1003">Cell membrane</keyword>
<accession>A0ABV1HD38</accession>
<feature type="transmembrane region" description="Helical" evidence="8">
    <location>
        <begin position="52"/>
        <end position="80"/>
    </location>
</feature>
<comment type="subcellular location">
    <subcellularLocation>
        <location evidence="1">Cell membrane</location>
        <topology evidence="1">Multi-pass membrane protein</topology>
    </subcellularLocation>
</comment>
<dbReference type="InterPro" id="IPR007227">
    <property type="entry name" value="Cell_shape_determining_MreD"/>
</dbReference>
<sequence>MRRKISVILIVVICFLLQSTLFSALSFASISPNLLIVVVSSFGFMRGRKEGMWIGLFCGVLMDIFFGEIPGFYTLLYLLIGYVNGMFRKVFYPDDIKLPMILILGSDFVLNLAIYLLRFLPRKKIHFGYYLFHIMIPEMVYTLVITIALYFIILKINRHLETIEKRSAAKFV</sequence>
<evidence type="ECO:0000256" key="3">
    <source>
        <dbReference type="ARBA" id="ARBA00022475"/>
    </source>
</evidence>
<dbReference type="NCBIfam" id="TIGR03426">
    <property type="entry name" value="shape_MreD"/>
    <property type="match status" value="1"/>
</dbReference>
<dbReference type="PIRSF" id="PIRSF037497">
    <property type="entry name" value="MreD_Clostridium/Treponema_prd"/>
    <property type="match status" value="1"/>
</dbReference>
<feature type="transmembrane region" description="Helical" evidence="8">
    <location>
        <begin position="127"/>
        <end position="153"/>
    </location>
</feature>
<keyword evidence="5" id="KW-0133">Cell shape</keyword>
<evidence type="ECO:0000256" key="8">
    <source>
        <dbReference type="SAM" id="Phobius"/>
    </source>
</evidence>
<dbReference type="Proteomes" id="UP001454489">
    <property type="component" value="Unassembled WGS sequence"/>
</dbReference>
<proteinExistence type="inferred from homology"/>
<evidence type="ECO:0000256" key="5">
    <source>
        <dbReference type="ARBA" id="ARBA00022960"/>
    </source>
</evidence>
<keyword evidence="10" id="KW-1185">Reference proteome</keyword>
<comment type="similarity">
    <text evidence="2">Belongs to the MreD family.</text>
</comment>
<keyword evidence="4 8" id="KW-0812">Transmembrane</keyword>
<evidence type="ECO:0000256" key="7">
    <source>
        <dbReference type="ARBA" id="ARBA00023136"/>
    </source>
</evidence>
<comment type="caution">
    <text evidence="9">The sequence shown here is derived from an EMBL/GenBank/DDBJ whole genome shotgun (WGS) entry which is preliminary data.</text>
</comment>
<dbReference type="Pfam" id="PF04093">
    <property type="entry name" value="MreD"/>
    <property type="match status" value="1"/>
</dbReference>
<keyword evidence="7 8" id="KW-0472">Membrane</keyword>